<dbReference type="EMBL" id="CADCTL010000011">
    <property type="protein sequence ID" value="CAA9212658.1"/>
    <property type="molecule type" value="Genomic_DNA"/>
</dbReference>
<dbReference type="Gene3D" id="3.40.50.1820">
    <property type="entry name" value="alpha/beta hydrolase"/>
    <property type="match status" value="1"/>
</dbReference>
<evidence type="ECO:0000259" key="1">
    <source>
        <dbReference type="Pfam" id="PF12697"/>
    </source>
</evidence>
<protein>
    <recommendedName>
        <fullName evidence="1">AB hydrolase-1 domain-containing protein</fullName>
    </recommendedName>
</protein>
<gene>
    <name evidence="2" type="ORF">AVDCRST_MAG04-196</name>
</gene>
<reference evidence="2" key="1">
    <citation type="submission" date="2020-02" db="EMBL/GenBank/DDBJ databases">
        <authorList>
            <person name="Meier V. D."/>
        </authorList>
    </citation>
    <scope>NUCLEOTIDE SEQUENCE</scope>
    <source>
        <strain evidence="2">AVDCRST_MAG04</strain>
    </source>
</reference>
<dbReference type="Pfam" id="PF12697">
    <property type="entry name" value="Abhydrolase_6"/>
    <property type="match status" value="1"/>
</dbReference>
<sequence>MAPLTRRALAAGAVPQERVFDSAKVPIRFIEEGAGEPVILMHGYTSDADDEWVRTGLFAAVAERHRAVALDARGHGRSGKPHDPAAYGPEMGLDIVRLMDHLGIPRAHVVGYSMGSHVVAQLLIARPERFLTATLGGAVGRLGWTEADQRRVDVEAAEMDEGSLRSQTIRLWPKDQPPPTEEQIRERSARALAGKDPRALAAIRRSNPAQVIALEKLAATTVPVLGVVGGNDPYLRDFERLRAAMPALRLSVVEGASHDQAPKRPEFARAVLDFLAAHPARAGG</sequence>
<proteinExistence type="predicted"/>
<dbReference type="AlphaFoldDB" id="A0A6J4H3Y6"/>
<evidence type="ECO:0000313" key="2">
    <source>
        <dbReference type="EMBL" id="CAA9212658.1"/>
    </source>
</evidence>
<dbReference type="InterPro" id="IPR029058">
    <property type="entry name" value="AB_hydrolase_fold"/>
</dbReference>
<feature type="domain" description="AB hydrolase-1" evidence="1">
    <location>
        <begin position="38"/>
        <end position="259"/>
    </location>
</feature>
<organism evidence="2">
    <name type="scientific">uncultured Acetobacteraceae bacterium</name>
    <dbReference type="NCBI Taxonomy" id="169975"/>
    <lineage>
        <taxon>Bacteria</taxon>
        <taxon>Pseudomonadati</taxon>
        <taxon>Pseudomonadota</taxon>
        <taxon>Alphaproteobacteria</taxon>
        <taxon>Acetobacterales</taxon>
        <taxon>Acetobacteraceae</taxon>
        <taxon>environmental samples</taxon>
    </lineage>
</organism>
<dbReference type="PANTHER" id="PTHR43798">
    <property type="entry name" value="MONOACYLGLYCEROL LIPASE"/>
    <property type="match status" value="1"/>
</dbReference>
<name>A0A6J4H3Y6_9PROT</name>
<accession>A0A6J4H3Y6</accession>
<dbReference type="GO" id="GO:0016020">
    <property type="term" value="C:membrane"/>
    <property type="evidence" value="ECO:0007669"/>
    <property type="project" value="TreeGrafter"/>
</dbReference>
<dbReference type="InterPro" id="IPR050266">
    <property type="entry name" value="AB_hydrolase_sf"/>
</dbReference>
<dbReference type="SUPFAM" id="SSF53474">
    <property type="entry name" value="alpha/beta-Hydrolases"/>
    <property type="match status" value="1"/>
</dbReference>
<dbReference type="PANTHER" id="PTHR43798:SF33">
    <property type="entry name" value="HYDROLASE, PUTATIVE (AFU_ORTHOLOGUE AFUA_2G14860)-RELATED"/>
    <property type="match status" value="1"/>
</dbReference>
<dbReference type="InterPro" id="IPR000073">
    <property type="entry name" value="AB_hydrolase_1"/>
</dbReference>